<comment type="caution">
    <text evidence="4">Lacks conserved residue(s) required for the propagation of feature annotation.</text>
</comment>
<dbReference type="PANTHER" id="PTHR14226">
    <property type="entry name" value="NEUROPATHY TARGET ESTERASE/SWISS CHEESE D.MELANOGASTER"/>
    <property type="match status" value="1"/>
</dbReference>
<dbReference type="InterPro" id="IPR050301">
    <property type="entry name" value="NTE"/>
</dbReference>
<dbReference type="KEGG" id="fwa:DCMF_21400"/>
<dbReference type="SUPFAM" id="SSF52151">
    <property type="entry name" value="FabD/lysophospholipase-like"/>
    <property type="match status" value="1"/>
</dbReference>
<gene>
    <name evidence="6" type="ORF">DCMF_21400</name>
</gene>
<evidence type="ECO:0000256" key="1">
    <source>
        <dbReference type="ARBA" id="ARBA00022801"/>
    </source>
</evidence>
<proteinExistence type="predicted"/>
<feature type="active site" description="Proton acceptor" evidence="4">
    <location>
        <position position="152"/>
    </location>
</feature>
<dbReference type="PANTHER" id="PTHR14226:SF76">
    <property type="entry name" value="NTE FAMILY PROTEIN RSSA"/>
    <property type="match status" value="1"/>
</dbReference>
<dbReference type="OrthoDB" id="9770965at2"/>
<reference evidence="6 7" key="1">
    <citation type="submission" date="2016-10" db="EMBL/GenBank/DDBJ databases">
        <title>Complete Genome Sequence of Peptococcaceae strain DCMF.</title>
        <authorList>
            <person name="Edwards R.J."/>
            <person name="Holland S.I."/>
            <person name="Deshpande N.P."/>
            <person name="Wong Y.K."/>
            <person name="Ertan H."/>
            <person name="Manefield M."/>
            <person name="Russell T.L."/>
            <person name="Lee M.J."/>
        </authorList>
    </citation>
    <scope>NUCLEOTIDE SEQUENCE [LARGE SCALE GENOMIC DNA]</scope>
    <source>
        <strain evidence="6 7">DCMF</strain>
    </source>
</reference>
<keyword evidence="1 4" id="KW-0378">Hydrolase</keyword>
<evidence type="ECO:0000313" key="7">
    <source>
        <dbReference type="Proteomes" id="UP000323521"/>
    </source>
</evidence>
<feature type="active site" description="Nucleophile" evidence="4">
    <location>
        <position position="40"/>
    </location>
</feature>
<name>A0A3G1KWZ6_FORW1</name>
<protein>
    <recommendedName>
        <fullName evidence="5">PNPLA domain-containing protein</fullName>
    </recommendedName>
</protein>
<evidence type="ECO:0000256" key="2">
    <source>
        <dbReference type="ARBA" id="ARBA00022963"/>
    </source>
</evidence>
<organism evidence="6 7">
    <name type="scientific">Formimonas warabiya</name>
    <dbReference type="NCBI Taxonomy" id="1761012"/>
    <lineage>
        <taxon>Bacteria</taxon>
        <taxon>Bacillati</taxon>
        <taxon>Bacillota</taxon>
        <taxon>Clostridia</taxon>
        <taxon>Eubacteriales</taxon>
        <taxon>Peptococcaceae</taxon>
        <taxon>Candidatus Formimonas</taxon>
    </lineage>
</organism>
<dbReference type="InterPro" id="IPR016035">
    <property type="entry name" value="Acyl_Trfase/lysoPLipase"/>
</dbReference>
<evidence type="ECO:0000256" key="4">
    <source>
        <dbReference type="PROSITE-ProRule" id="PRU01161"/>
    </source>
</evidence>
<accession>A0A3G1KWZ6</accession>
<evidence type="ECO:0000259" key="5">
    <source>
        <dbReference type="PROSITE" id="PS51635"/>
    </source>
</evidence>
<keyword evidence="7" id="KW-1185">Reference proteome</keyword>
<dbReference type="CDD" id="cd07205">
    <property type="entry name" value="Pat_PNPLA6_PNPLA7_NTE1_like"/>
    <property type="match status" value="1"/>
</dbReference>
<dbReference type="Pfam" id="PF01734">
    <property type="entry name" value="Patatin"/>
    <property type="match status" value="1"/>
</dbReference>
<evidence type="ECO:0000256" key="3">
    <source>
        <dbReference type="ARBA" id="ARBA00023098"/>
    </source>
</evidence>
<dbReference type="GO" id="GO:0016042">
    <property type="term" value="P:lipid catabolic process"/>
    <property type="evidence" value="ECO:0007669"/>
    <property type="project" value="UniProtKB-UniRule"/>
</dbReference>
<dbReference type="EMBL" id="CP017634">
    <property type="protein sequence ID" value="ATW26976.1"/>
    <property type="molecule type" value="Genomic_DNA"/>
</dbReference>
<feature type="short sequence motif" description="GXGXXG" evidence="4">
    <location>
        <begin position="11"/>
        <end position="16"/>
    </location>
</feature>
<feature type="domain" description="PNPLA" evidence="5">
    <location>
        <begin position="7"/>
        <end position="165"/>
    </location>
</feature>
<dbReference type="InterPro" id="IPR002641">
    <property type="entry name" value="PNPLA_dom"/>
</dbReference>
<sequence length="255" mass="27788">MQPKIGLALGGGGIRGFAHLGVLKILKQYHIPVHMIAGTSSGAMAAALYALGADLDMTEKIFLSLNWKSLVKVGLHRTGFVDGRNLMELMRMVTKDKNIEETAIPLRIVAVDLIKRETVVFDQGKIADAVRASIAIPGIFTPVQKEGRLLVDGFVLNGCPGDVVRDMGADIIIAVNLSTRTEDVPENIFDVVLRSLELMSETKQENCADIVITPIVKPIGQLDFNKGTECLQMGEAAARQAMARIVEIMENYERC</sequence>
<feature type="short sequence motif" description="GXSXG" evidence="4">
    <location>
        <begin position="38"/>
        <end position="42"/>
    </location>
</feature>
<keyword evidence="2 4" id="KW-0442">Lipid degradation</keyword>
<dbReference type="GO" id="GO:0016787">
    <property type="term" value="F:hydrolase activity"/>
    <property type="evidence" value="ECO:0007669"/>
    <property type="project" value="UniProtKB-UniRule"/>
</dbReference>
<dbReference type="Gene3D" id="3.40.1090.10">
    <property type="entry name" value="Cytosolic phospholipase A2 catalytic domain"/>
    <property type="match status" value="1"/>
</dbReference>
<dbReference type="AlphaFoldDB" id="A0A3G1KWZ6"/>
<keyword evidence="3 4" id="KW-0443">Lipid metabolism</keyword>
<dbReference type="PROSITE" id="PS51635">
    <property type="entry name" value="PNPLA"/>
    <property type="match status" value="1"/>
</dbReference>
<evidence type="ECO:0000313" key="6">
    <source>
        <dbReference type="EMBL" id="ATW26976.1"/>
    </source>
</evidence>
<dbReference type="Proteomes" id="UP000323521">
    <property type="component" value="Chromosome"/>
</dbReference>
<dbReference type="RefSeq" id="WP_148136307.1">
    <property type="nucleotide sequence ID" value="NZ_CP017634.1"/>
</dbReference>